<sequence length="346" mass="38092">MVAGRDKYSVHSYLVAIICETGARMAFWKPGLQNERDGARDFCLSVRLHSGCYCCRQFLFLSEVLQWRAQTTPDHVLYTLLNSRGATSSSLTCVQLHKRAEKIAAMLSERGQLQDGDHGATSSSLTCVQLHKRAEKIAAMLSERGQLQDGDHVALVYPPGLDLIVAFYGCLYAGCVPITVRPPHPQNIATTLPTVKMIVEVSRSVCVMTTQGVARLLRSREAMAAVDVRSWPPVMDTGEKRLHLGRFYPSLSKTGRSVCVMTTQGVARLLRSREAMAAVDVRSWPPVMDTGSFGFQTHSPGSHHLAHPGGRQLSLNPKVPNNKPESRSILVALEKRLQEFSLSPSV</sequence>
<dbReference type="PANTHER" id="PTHR22754">
    <property type="entry name" value="DISCO-INTERACTING PROTEIN 2 DIP2 -RELATED"/>
    <property type="match status" value="1"/>
</dbReference>
<dbReference type="AlphaFoldDB" id="A0A8S4ADV2"/>
<protein>
    <submittedName>
        <fullName evidence="3">(Atlantic silverside) hypothetical protein</fullName>
    </submittedName>
</protein>
<gene>
    <name evidence="3" type="ORF">MMEN_LOCUS2884</name>
</gene>
<dbReference type="Proteomes" id="UP000677803">
    <property type="component" value="Unassembled WGS sequence"/>
</dbReference>
<reference evidence="3" key="1">
    <citation type="submission" date="2021-05" db="EMBL/GenBank/DDBJ databases">
        <authorList>
            <person name="Tigano A."/>
        </authorList>
    </citation>
    <scope>NUCLEOTIDE SEQUENCE</scope>
</reference>
<dbReference type="PANTHER" id="PTHR22754:SF33">
    <property type="entry name" value="DISCO-INTERACTING PROTEIN 2 HOMOLOG C"/>
    <property type="match status" value="1"/>
</dbReference>
<accession>A0A8S4ADV2</accession>
<dbReference type="Pfam" id="PF00501">
    <property type="entry name" value="AMP-binding"/>
    <property type="match status" value="1"/>
</dbReference>
<name>A0A8S4ADV2_9TELE</name>
<evidence type="ECO:0000313" key="4">
    <source>
        <dbReference type="Proteomes" id="UP000677803"/>
    </source>
</evidence>
<organism evidence="3 4">
    <name type="scientific">Menidia menidia</name>
    <name type="common">Atlantic silverside</name>
    <dbReference type="NCBI Taxonomy" id="238744"/>
    <lineage>
        <taxon>Eukaryota</taxon>
        <taxon>Metazoa</taxon>
        <taxon>Chordata</taxon>
        <taxon>Craniata</taxon>
        <taxon>Vertebrata</taxon>
        <taxon>Euteleostomi</taxon>
        <taxon>Actinopterygii</taxon>
        <taxon>Neopterygii</taxon>
        <taxon>Teleostei</taxon>
        <taxon>Neoteleostei</taxon>
        <taxon>Acanthomorphata</taxon>
        <taxon>Ovalentaria</taxon>
        <taxon>Atherinomorphae</taxon>
        <taxon>Atheriniformes</taxon>
        <taxon>Atherinopsidae</taxon>
        <taxon>Menidiinae</taxon>
        <taxon>Menidia</taxon>
    </lineage>
</organism>
<evidence type="ECO:0000313" key="3">
    <source>
        <dbReference type="EMBL" id="CAG5866134.1"/>
    </source>
</evidence>
<comment type="caution">
    <text evidence="3">The sequence shown here is derived from an EMBL/GenBank/DDBJ whole genome shotgun (WGS) entry which is preliminary data.</text>
</comment>
<feature type="domain" description="AMP-dependent synthetase/ligase" evidence="2">
    <location>
        <begin position="123"/>
        <end position="236"/>
    </location>
</feature>
<feature type="region of interest" description="Disordered" evidence="1">
    <location>
        <begin position="292"/>
        <end position="322"/>
    </location>
</feature>
<dbReference type="OrthoDB" id="8949452at2759"/>
<proteinExistence type="predicted"/>
<dbReference type="InterPro" id="IPR000873">
    <property type="entry name" value="AMP-dep_synth/lig_dom"/>
</dbReference>
<keyword evidence="4" id="KW-1185">Reference proteome</keyword>
<dbReference type="SUPFAM" id="SSF56801">
    <property type="entry name" value="Acetyl-CoA synthetase-like"/>
    <property type="match status" value="1"/>
</dbReference>
<dbReference type="InterPro" id="IPR042099">
    <property type="entry name" value="ANL_N_sf"/>
</dbReference>
<evidence type="ECO:0000259" key="2">
    <source>
        <dbReference type="Pfam" id="PF00501"/>
    </source>
</evidence>
<evidence type="ECO:0000256" key="1">
    <source>
        <dbReference type="SAM" id="MobiDB-lite"/>
    </source>
</evidence>
<dbReference type="EMBL" id="CAJRST010002224">
    <property type="protein sequence ID" value="CAG5866134.1"/>
    <property type="molecule type" value="Genomic_DNA"/>
</dbReference>
<dbReference type="Gene3D" id="3.40.50.12780">
    <property type="entry name" value="N-terminal domain of ligase-like"/>
    <property type="match status" value="2"/>
</dbReference>